<keyword evidence="3" id="KW-0863">Zinc-finger</keyword>
<dbReference type="PROSITE" id="PS00031">
    <property type="entry name" value="NUCLEAR_REC_DBD_1"/>
    <property type="match status" value="1"/>
</dbReference>
<evidence type="ECO:0000256" key="4">
    <source>
        <dbReference type="ARBA" id="ARBA00022833"/>
    </source>
</evidence>
<dbReference type="InterPro" id="IPR001628">
    <property type="entry name" value="Znf_hrmn_rcpt"/>
</dbReference>
<dbReference type="SUPFAM" id="SSF57716">
    <property type="entry name" value="Glucocorticoid receptor-like (DNA-binding domain)"/>
    <property type="match status" value="1"/>
</dbReference>
<keyword evidence="9" id="KW-0539">Nucleus</keyword>
<dbReference type="PROSITE" id="PS51843">
    <property type="entry name" value="NR_LBD"/>
    <property type="match status" value="1"/>
</dbReference>
<dbReference type="SMART" id="SM00399">
    <property type="entry name" value="ZnF_C4"/>
    <property type="match status" value="1"/>
</dbReference>
<evidence type="ECO:0000256" key="3">
    <source>
        <dbReference type="ARBA" id="ARBA00022771"/>
    </source>
</evidence>
<evidence type="ECO:0000313" key="14">
    <source>
        <dbReference type="Proteomes" id="UP000678393"/>
    </source>
</evidence>
<evidence type="ECO:0000256" key="1">
    <source>
        <dbReference type="ARBA" id="ARBA00004123"/>
    </source>
</evidence>
<dbReference type="AlphaFoldDB" id="A0A8S3ZRL0"/>
<dbReference type="EMBL" id="CAJHNH020005112">
    <property type="protein sequence ID" value="CAG5132133.1"/>
    <property type="molecule type" value="Genomic_DNA"/>
</dbReference>
<evidence type="ECO:0000256" key="7">
    <source>
        <dbReference type="ARBA" id="ARBA00023163"/>
    </source>
</evidence>
<sequence length="596" mass="66595">MIETSEILDLSDEEFSDRSSDGQQYQHHQLDVVVRSPGRPQNHQLQQQSGTPPTPGAFSRVALHDAELIEMTFKEEPNANSLLDSEYKDVKLGFEEPCPVCGDKVSGYHYGLLTCESCKGFFKRTVQNQKVYSCVDNRNCQIDKSQRKRCPYCRFQKCLSVGMKLEAVRSDRMRGGRNKFGPMYKRDRALKQQAARQAQVMHGSCADLSLLTNGLMTGGIPESPEDIKPDPVMLQASLNLYTGAISATTSNVVSGMIPGLPGLSVTAVAPSSSNSVPVPAGSSPPPPPSSAYPHHMLHTGHQLSHQNLLPVSSSPQGFGHISALIVSQPQSPKTHYTQHHHMGGSQHHVPQHHTGNGPLDCDNTNLNCYQYRQVPSHTQALSDYHMSHHRGHNNNNSSSSGLGGHEPSYSVTSQAHPKIIDSLKSFQDPLVSNMSERSLLSPLIAEIKATMVDESEVKQKMLTFMQNELSHSDLNFSTESFLPVLCRMVDQLLFLMVEWARNSSFFKEIRVDDQMKLLHSCWSEILILDFIYRQIHHVWGKELLVPSGDIIGYELFDKLGLEDVKAKVFELIKKGRELKVDYHEYMCLKFLILLNP</sequence>
<dbReference type="GO" id="GO:0090575">
    <property type="term" value="C:RNA polymerase II transcription regulator complex"/>
    <property type="evidence" value="ECO:0007669"/>
    <property type="project" value="TreeGrafter"/>
</dbReference>
<name>A0A8S3ZRL0_9EUPU</name>
<dbReference type="InterPro" id="IPR016355">
    <property type="entry name" value="NR5-like"/>
</dbReference>
<feature type="non-terminal residue" evidence="13">
    <location>
        <position position="596"/>
    </location>
</feature>
<dbReference type="Gene3D" id="1.10.565.10">
    <property type="entry name" value="Retinoid X Receptor"/>
    <property type="match status" value="1"/>
</dbReference>
<dbReference type="InterPro" id="IPR013088">
    <property type="entry name" value="Znf_NHR/GATA"/>
</dbReference>
<feature type="region of interest" description="Disordered" evidence="10">
    <location>
        <begin position="333"/>
        <end position="352"/>
    </location>
</feature>
<reference evidence="13" key="1">
    <citation type="submission" date="2021-04" db="EMBL/GenBank/DDBJ databases">
        <authorList>
            <consortium name="Molecular Ecology Group"/>
        </authorList>
    </citation>
    <scope>NUCLEOTIDE SEQUENCE</scope>
</reference>
<dbReference type="InterPro" id="IPR035500">
    <property type="entry name" value="NHR-like_dom_sf"/>
</dbReference>
<evidence type="ECO:0000256" key="6">
    <source>
        <dbReference type="ARBA" id="ARBA00023125"/>
    </source>
</evidence>
<keyword evidence="8" id="KW-0675">Receptor</keyword>
<protein>
    <submittedName>
        <fullName evidence="13">Uncharacterized protein</fullName>
    </submittedName>
</protein>
<dbReference type="GO" id="GO:0009755">
    <property type="term" value="P:hormone-mediated signaling pathway"/>
    <property type="evidence" value="ECO:0007669"/>
    <property type="project" value="TreeGrafter"/>
</dbReference>
<comment type="caution">
    <text evidence="13">The sequence shown here is derived from an EMBL/GenBank/DDBJ whole genome shotgun (WGS) entry which is preliminary data.</text>
</comment>
<dbReference type="OrthoDB" id="5984981at2759"/>
<dbReference type="Proteomes" id="UP000678393">
    <property type="component" value="Unassembled WGS sequence"/>
</dbReference>
<feature type="region of interest" description="Disordered" evidence="10">
    <location>
        <begin position="1"/>
        <end position="26"/>
    </location>
</feature>
<evidence type="ECO:0000256" key="9">
    <source>
        <dbReference type="ARBA" id="ARBA00023242"/>
    </source>
</evidence>
<keyword evidence="4" id="KW-0862">Zinc</keyword>
<dbReference type="PIRSF" id="PIRSF002530">
    <property type="entry name" value="Nuc_orph_FTZ-F1"/>
    <property type="match status" value="1"/>
</dbReference>
<dbReference type="FunFam" id="3.30.50.10:FF:000006">
    <property type="entry name" value="Nuclear receptor subfamily 5 group A member"/>
    <property type="match status" value="1"/>
</dbReference>
<evidence type="ECO:0000256" key="8">
    <source>
        <dbReference type="ARBA" id="ARBA00023170"/>
    </source>
</evidence>
<keyword evidence="14" id="KW-1185">Reference proteome</keyword>
<dbReference type="GO" id="GO:0008270">
    <property type="term" value="F:zinc ion binding"/>
    <property type="evidence" value="ECO:0007669"/>
    <property type="project" value="UniProtKB-KW"/>
</dbReference>
<keyword evidence="6" id="KW-0238">DNA-binding</keyword>
<evidence type="ECO:0000259" key="11">
    <source>
        <dbReference type="PROSITE" id="PS51030"/>
    </source>
</evidence>
<dbReference type="CDD" id="cd07167">
    <property type="entry name" value="NR_DBD_Lrh-1_like"/>
    <property type="match status" value="1"/>
</dbReference>
<evidence type="ECO:0000256" key="5">
    <source>
        <dbReference type="ARBA" id="ARBA00023015"/>
    </source>
</evidence>
<feature type="region of interest" description="Disordered" evidence="10">
    <location>
        <begin position="386"/>
        <end position="413"/>
    </location>
</feature>
<dbReference type="GO" id="GO:0000978">
    <property type="term" value="F:RNA polymerase II cis-regulatory region sequence-specific DNA binding"/>
    <property type="evidence" value="ECO:0007669"/>
    <property type="project" value="TreeGrafter"/>
</dbReference>
<gene>
    <name evidence="13" type="ORF">CUNI_LOCUS17691</name>
</gene>
<dbReference type="InterPro" id="IPR000536">
    <property type="entry name" value="Nucl_hrmn_rcpt_lig-bd"/>
</dbReference>
<dbReference type="PANTHER" id="PTHR24086:SF15">
    <property type="entry name" value="NUCLEAR HORMONE RECEPTOR FTZ-F1"/>
    <property type="match status" value="1"/>
</dbReference>
<feature type="compositionally biased region" description="Low complexity" evidence="10">
    <location>
        <begin position="269"/>
        <end position="281"/>
    </location>
</feature>
<dbReference type="GO" id="GO:0009888">
    <property type="term" value="P:tissue development"/>
    <property type="evidence" value="ECO:0007669"/>
    <property type="project" value="TreeGrafter"/>
</dbReference>
<evidence type="ECO:0000259" key="12">
    <source>
        <dbReference type="PROSITE" id="PS51843"/>
    </source>
</evidence>
<evidence type="ECO:0000256" key="10">
    <source>
        <dbReference type="SAM" id="MobiDB-lite"/>
    </source>
</evidence>
<accession>A0A8S3ZRL0</accession>
<dbReference type="PROSITE" id="PS51030">
    <property type="entry name" value="NUCLEAR_REC_DBD_2"/>
    <property type="match status" value="1"/>
</dbReference>
<feature type="region of interest" description="Disordered" evidence="10">
    <location>
        <begin position="269"/>
        <end position="296"/>
    </location>
</feature>
<dbReference type="PANTHER" id="PTHR24086">
    <property type="entry name" value="NUCLEAR RECEPTOR SUBFAMILY 5 GROUP A"/>
    <property type="match status" value="1"/>
</dbReference>
<dbReference type="SUPFAM" id="SSF48508">
    <property type="entry name" value="Nuclear receptor ligand-binding domain"/>
    <property type="match status" value="1"/>
</dbReference>
<dbReference type="PRINTS" id="PR00047">
    <property type="entry name" value="STROIDFINGER"/>
</dbReference>
<dbReference type="Gene3D" id="3.30.50.10">
    <property type="entry name" value="Erythroid Transcription Factor GATA-1, subunit A"/>
    <property type="match status" value="1"/>
</dbReference>
<dbReference type="Pfam" id="PF00104">
    <property type="entry name" value="Hormone_recep"/>
    <property type="match status" value="1"/>
</dbReference>
<dbReference type="Pfam" id="PF00105">
    <property type="entry name" value="zf-C4"/>
    <property type="match status" value="1"/>
</dbReference>
<dbReference type="GO" id="GO:0004879">
    <property type="term" value="F:nuclear receptor activity"/>
    <property type="evidence" value="ECO:0007669"/>
    <property type="project" value="InterPro"/>
</dbReference>
<dbReference type="InterPro" id="IPR001723">
    <property type="entry name" value="Nuclear_hrmn_rcpt"/>
</dbReference>
<evidence type="ECO:0000256" key="2">
    <source>
        <dbReference type="ARBA" id="ARBA00022723"/>
    </source>
</evidence>
<keyword evidence="7" id="KW-0804">Transcription</keyword>
<organism evidence="13 14">
    <name type="scientific">Candidula unifasciata</name>
    <dbReference type="NCBI Taxonomy" id="100452"/>
    <lineage>
        <taxon>Eukaryota</taxon>
        <taxon>Metazoa</taxon>
        <taxon>Spiralia</taxon>
        <taxon>Lophotrochozoa</taxon>
        <taxon>Mollusca</taxon>
        <taxon>Gastropoda</taxon>
        <taxon>Heterobranchia</taxon>
        <taxon>Euthyneura</taxon>
        <taxon>Panpulmonata</taxon>
        <taxon>Eupulmonata</taxon>
        <taxon>Stylommatophora</taxon>
        <taxon>Helicina</taxon>
        <taxon>Helicoidea</taxon>
        <taxon>Geomitridae</taxon>
        <taxon>Candidula</taxon>
    </lineage>
</organism>
<keyword evidence="5" id="KW-0805">Transcription regulation</keyword>
<keyword evidence="2" id="KW-0479">Metal-binding</keyword>
<dbReference type="PRINTS" id="PR00398">
    <property type="entry name" value="STRDHORMONER"/>
</dbReference>
<comment type="subcellular location">
    <subcellularLocation>
        <location evidence="1">Nucleus</location>
    </subcellularLocation>
</comment>
<feature type="domain" description="NR LBD" evidence="12">
    <location>
        <begin position="435"/>
        <end position="596"/>
    </location>
</feature>
<proteinExistence type="predicted"/>
<evidence type="ECO:0000313" key="13">
    <source>
        <dbReference type="EMBL" id="CAG5132133.1"/>
    </source>
</evidence>
<feature type="domain" description="Nuclear receptor" evidence="11">
    <location>
        <begin position="95"/>
        <end position="170"/>
    </location>
</feature>